<accession>A0A0W8F5U5</accession>
<dbReference type="Gene3D" id="4.10.1150.10">
    <property type="entry name" value="AF2212/PG0164-like"/>
    <property type="match status" value="1"/>
</dbReference>
<gene>
    <name evidence="1" type="ORF">ASZ90_014066</name>
</gene>
<comment type="caution">
    <text evidence="1">The sequence shown here is derived from an EMBL/GenBank/DDBJ whole genome shotgun (WGS) entry which is preliminary data.</text>
</comment>
<dbReference type="SUPFAM" id="SSF141694">
    <property type="entry name" value="AF2212/PG0164-like"/>
    <property type="match status" value="1"/>
</dbReference>
<dbReference type="InterPro" id="IPR008203">
    <property type="entry name" value="AF2212-like"/>
</dbReference>
<dbReference type="AlphaFoldDB" id="A0A0W8F5U5"/>
<sequence length="72" mass="8230">MEDNHDVGETMGAVIRARYEDKVLKPLGELNLKEGDEVEISVQRSATRRIFGIVKCWEGLEEAHEDYETSVH</sequence>
<dbReference type="InterPro" id="IPR024069">
    <property type="entry name" value="AF2212-like_dom_sf"/>
</dbReference>
<reference evidence="1" key="1">
    <citation type="journal article" date="2015" name="Proc. Natl. Acad. Sci. U.S.A.">
        <title>Networks of energetic and metabolic interactions define dynamics in microbial communities.</title>
        <authorList>
            <person name="Embree M."/>
            <person name="Liu J.K."/>
            <person name="Al-Bassam M.M."/>
            <person name="Zengler K."/>
        </authorList>
    </citation>
    <scope>NUCLEOTIDE SEQUENCE</scope>
</reference>
<evidence type="ECO:0000313" key="1">
    <source>
        <dbReference type="EMBL" id="KUG16279.1"/>
    </source>
</evidence>
<dbReference type="Pfam" id="PF01954">
    <property type="entry name" value="AF2212-like"/>
    <property type="match status" value="1"/>
</dbReference>
<name>A0A0W8F5U5_9ZZZZ</name>
<evidence type="ECO:0008006" key="2">
    <source>
        <dbReference type="Google" id="ProtNLM"/>
    </source>
</evidence>
<organism evidence="1">
    <name type="scientific">hydrocarbon metagenome</name>
    <dbReference type="NCBI Taxonomy" id="938273"/>
    <lineage>
        <taxon>unclassified sequences</taxon>
        <taxon>metagenomes</taxon>
        <taxon>ecological metagenomes</taxon>
    </lineage>
</organism>
<protein>
    <recommendedName>
        <fullName evidence="2">DUF104 domain-containing protein</fullName>
    </recommendedName>
</protein>
<proteinExistence type="predicted"/>
<dbReference type="EMBL" id="LNQE01001504">
    <property type="protein sequence ID" value="KUG16279.1"/>
    <property type="molecule type" value="Genomic_DNA"/>
</dbReference>